<comment type="caution">
    <text evidence="8">The sequence shown here is derived from an EMBL/GenBank/DDBJ whole genome shotgun (WGS) entry which is preliminary data.</text>
</comment>
<dbReference type="STRING" id="1173061.A0A0J9X9P9"/>
<dbReference type="GO" id="GO:0032511">
    <property type="term" value="P:late endosome to vacuole transport via multivesicular body sorting pathway"/>
    <property type="evidence" value="ECO:0007669"/>
    <property type="project" value="TreeGrafter"/>
</dbReference>
<sequence>MSTLLPKARLRSLYSDFRNLKTWNPEGYNANIHTWATAFTELLRGGGAFADKTLISARQLPALFADDTHGIPLALDCVLDEIVDTKLIVPLSIFLTTSVSIYYERPWYVPPSPTSVLFWALDKSGLYSGRWVSAERNGTLKDEKYIVVSVLEDVASKIMRALEQDQNGTYTQTVYTRELFEDLCKSIDGLDLSPTDIDVVLVFLDRDLHQIAVKQDTIKLLTSSTSSREVSEQDRAVANLRQTLYDMTIRVDHLTARIDNIQQAARDAVARKHTMRAKYALKSKRLAETAQLAALEMVSKLEQTLHSIDTSVTDAEIFAALKDGVGILTGLNQAVGGAEKVVELADELEDARSDANAIRQEIERLAGSGASAAVDEEELEEEFEQMLAEETAAETRRDHVDDLLHMAPKPPKAVPEENQQEHAREHGSTKEEDDLRDLLENVHLQ</sequence>
<dbReference type="AlphaFoldDB" id="A0A0J9X9P9"/>
<comment type="similarity">
    <text evidence="2">Belongs to the SNF7 family.</text>
</comment>
<evidence type="ECO:0000256" key="2">
    <source>
        <dbReference type="ARBA" id="ARBA00006190"/>
    </source>
</evidence>
<evidence type="ECO:0000256" key="6">
    <source>
        <dbReference type="SAM" id="Coils"/>
    </source>
</evidence>
<reference evidence="8" key="1">
    <citation type="submission" date="2014-03" db="EMBL/GenBank/DDBJ databases">
        <authorList>
            <person name="Casaregola S."/>
        </authorList>
    </citation>
    <scope>NUCLEOTIDE SEQUENCE [LARGE SCALE GENOMIC DNA]</scope>
    <source>
        <strain evidence="8">CLIB 918</strain>
    </source>
</reference>
<keyword evidence="9" id="KW-1185">Reference proteome</keyword>
<dbReference type="PANTHER" id="PTHR22761">
    <property type="entry name" value="CHARGED MULTIVESICULAR BODY PROTEIN"/>
    <property type="match status" value="1"/>
</dbReference>
<evidence type="ECO:0000256" key="1">
    <source>
        <dbReference type="ARBA" id="ARBA00004177"/>
    </source>
</evidence>
<dbReference type="Pfam" id="PF25880">
    <property type="entry name" value="WHD_CHMP7_1st"/>
    <property type="match status" value="1"/>
</dbReference>
<name>A0A0J9X9P9_GEOCN</name>
<gene>
    <name evidence="8" type="ORF">BN980_GECA06s01418g</name>
</gene>
<comment type="subcellular location">
    <subcellularLocation>
        <location evidence="1">Endosome</location>
    </subcellularLocation>
</comment>
<dbReference type="GO" id="GO:0006900">
    <property type="term" value="P:vesicle budding from membrane"/>
    <property type="evidence" value="ECO:0007669"/>
    <property type="project" value="TreeGrafter"/>
</dbReference>
<evidence type="ECO:0000256" key="5">
    <source>
        <dbReference type="ARBA" id="ARBA00042586"/>
    </source>
</evidence>
<evidence type="ECO:0000313" key="9">
    <source>
        <dbReference type="Proteomes" id="UP000242525"/>
    </source>
</evidence>
<organism evidence="8 9">
    <name type="scientific">Geotrichum candidum</name>
    <name type="common">Oospora lactis</name>
    <name type="synonym">Dipodascus geotrichum</name>
    <dbReference type="NCBI Taxonomy" id="1173061"/>
    <lineage>
        <taxon>Eukaryota</taxon>
        <taxon>Fungi</taxon>
        <taxon>Dikarya</taxon>
        <taxon>Ascomycota</taxon>
        <taxon>Saccharomycotina</taxon>
        <taxon>Dipodascomycetes</taxon>
        <taxon>Dipodascales</taxon>
        <taxon>Dipodascaceae</taxon>
        <taxon>Geotrichum</taxon>
    </lineage>
</organism>
<dbReference type="EMBL" id="CCBN010000006">
    <property type="protein sequence ID" value="CDO53896.1"/>
    <property type="molecule type" value="Genomic_DNA"/>
</dbReference>
<dbReference type="InterPro" id="IPR005024">
    <property type="entry name" value="Snf7_fam"/>
</dbReference>
<feature type="region of interest" description="Disordered" evidence="7">
    <location>
        <begin position="404"/>
        <end position="445"/>
    </location>
</feature>
<keyword evidence="6" id="KW-0175">Coiled coil</keyword>
<accession>A0A0J9X9P9</accession>
<feature type="compositionally biased region" description="Basic and acidic residues" evidence="7">
    <location>
        <begin position="419"/>
        <end position="430"/>
    </location>
</feature>
<dbReference type="Proteomes" id="UP000242525">
    <property type="component" value="Unassembled WGS sequence"/>
</dbReference>
<dbReference type="GO" id="GO:0009898">
    <property type="term" value="C:cytoplasmic side of plasma membrane"/>
    <property type="evidence" value="ECO:0007669"/>
    <property type="project" value="TreeGrafter"/>
</dbReference>
<dbReference type="Pfam" id="PF03357">
    <property type="entry name" value="Snf7"/>
    <property type="match status" value="1"/>
</dbReference>
<dbReference type="GO" id="GO:0000815">
    <property type="term" value="C:ESCRT III complex"/>
    <property type="evidence" value="ECO:0007669"/>
    <property type="project" value="TreeGrafter"/>
</dbReference>
<feature type="compositionally biased region" description="Basic and acidic residues" evidence="7">
    <location>
        <begin position="436"/>
        <end position="445"/>
    </location>
</feature>
<evidence type="ECO:0000256" key="7">
    <source>
        <dbReference type="SAM" id="MobiDB-lite"/>
    </source>
</evidence>
<proteinExistence type="inferred from homology"/>
<dbReference type="OrthoDB" id="10250120at2759"/>
<keyword evidence="3" id="KW-0967">Endosome</keyword>
<protein>
    <recommendedName>
        <fullName evidence="4">Vacuolar-sorting protein SNF7</fullName>
    </recommendedName>
    <alternativeName>
        <fullName evidence="5">Vacuolar protein-sorting-associated protein 32</fullName>
    </alternativeName>
</protein>
<dbReference type="PANTHER" id="PTHR22761:SF10">
    <property type="entry name" value="GH13992P"/>
    <property type="match status" value="1"/>
</dbReference>
<evidence type="ECO:0000313" key="8">
    <source>
        <dbReference type="EMBL" id="CDO53896.1"/>
    </source>
</evidence>
<dbReference type="GO" id="GO:0005771">
    <property type="term" value="C:multivesicular body"/>
    <property type="evidence" value="ECO:0007669"/>
    <property type="project" value="TreeGrafter"/>
</dbReference>
<evidence type="ECO:0000256" key="4">
    <source>
        <dbReference type="ARBA" id="ARBA00040017"/>
    </source>
</evidence>
<evidence type="ECO:0000256" key="3">
    <source>
        <dbReference type="ARBA" id="ARBA00022753"/>
    </source>
</evidence>
<feature type="coiled-coil region" evidence="6">
    <location>
        <begin position="341"/>
        <end position="396"/>
    </location>
</feature>